<dbReference type="GO" id="GO:0003824">
    <property type="term" value="F:catalytic activity"/>
    <property type="evidence" value="ECO:0007669"/>
    <property type="project" value="InterPro"/>
</dbReference>
<evidence type="ECO:0000313" key="3">
    <source>
        <dbReference type="EMBL" id="KXS32232.1"/>
    </source>
</evidence>
<reference evidence="3 4" key="1">
    <citation type="submission" date="2016-02" db="EMBL/GenBank/DDBJ databases">
        <authorList>
            <person name="Wen L."/>
            <person name="He K."/>
            <person name="Yang H."/>
        </authorList>
    </citation>
    <scope>NUCLEOTIDE SEQUENCE [LARGE SCALE GENOMIC DNA]</scope>
    <source>
        <strain evidence="3">ShG14-8</strain>
    </source>
</reference>
<organism evidence="3 4">
    <name type="scientific">Candidatus Gallionella acididurans</name>
    <dbReference type="NCBI Taxonomy" id="1796491"/>
    <lineage>
        <taxon>Bacteria</taxon>
        <taxon>Pseudomonadati</taxon>
        <taxon>Pseudomonadota</taxon>
        <taxon>Betaproteobacteria</taxon>
        <taxon>Nitrosomonadales</taxon>
        <taxon>Gallionellaceae</taxon>
        <taxon>Gallionella</taxon>
    </lineage>
</organism>
<dbReference type="InterPro" id="IPR036265">
    <property type="entry name" value="HIT-like_sf"/>
</dbReference>
<dbReference type="InterPro" id="IPR026026">
    <property type="entry name" value="HIT_Hint"/>
</dbReference>
<sequence>MTTKTVCELCEQPGGTLVWQGDRCRVVLVEDADYPGFCRVIWNQHVSEMTDLSAPDREHLMATVYTVEAAIREVMKPDKINLASLGNLTPHLHWHVIPRYRHDKHFPQPIWGARQRAGKPSLSPGWQTRLKENVSSRLSG</sequence>
<gene>
    <name evidence="3" type="ORF">AWT59_1648</name>
</gene>
<evidence type="ECO:0000313" key="4">
    <source>
        <dbReference type="Proteomes" id="UP000070578"/>
    </source>
</evidence>
<dbReference type="EMBL" id="LSLI01000037">
    <property type="protein sequence ID" value="KXS32232.1"/>
    <property type="molecule type" value="Genomic_DNA"/>
</dbReference>
<dbReference type="AlphaFoldDB" id="A0A139BTE9"/>
<protein>
    <recommendedName>
        <fullName evidence="2">HIT domain-containing protein</fullName>
    </recommendedName>
</protein>
<dbReference type="Gene3D" id="3.30.428.10">
    <property type="entry name" value="HIT-like"/>
    <property type="match status" value="1"/>
</dbReference>
<dbReference type="PATRIC" id="fig|1796491.3.peg.1808"/>
<proteinExistence type="predicted"/>
<feature type="domain" description="HIT" evidence="2">
    <location>
        <begin position="5"/>
        <end position="106"/>
    </location>
</feature>
<comment type="caution">
    <text evidence="3">The sequence shown here is derived from an EMBL/GenBank/DDBJ whole genome shotgun (WGS) entry which is preliminary data.</text>
</comment>
<dbReference type="PROSITE" id="PS51084">
    <property type="entry name" value="HIT_2"/>
    <property type="match status" value="1"/>
</dbReference>
<dbReference type="SUPFAM" id="SSF54197">
    <property type="entry name" value="HIT-like"/>
    <property type="match status" value="1"/>
</dbReference>
<dbReference type="Proteomes" id="UP000070578">
    <property type="component" value="Unassembled WGS sequence"/>
</dbReference>
<evidence type="ECO:0000259" key="2">
    <source>
        <dbReference type="PROSITE" id="PS51084"/>
    </source>
</evidence>
<accession>A0A139BTE9</accession>
<reference evidence="3 4" key="2">
    <citation type="submission" date="2016-03" db="EMBL/GenBank/DDBJ databases">
        <title>New uncultured bacterium of the family Gallionellaceae from acid mine drainage: description and reconstruction of genome based on metagenomic analysis of microbial community.</title>
        <authorList>
            <person name="Kadnikov V."/>
            <person name="Ivasenko D."/>
            <person name="Beletsky A."/>
            <person name="Mardanov A."/>
            <person name="Danilova E."/>
            <person name="Pimenov N."/>
            <person name="Karnachuk O."/>
            <person name="Ravin N."/>
        </authorList>
    </citation>
    <scope>NUCLEOTIDE SEQUENCE [LARGE SCALE GENOMIC DNA]</scope>
    <source>
        <strain evidence="3">ShG14-8</strain>
    </source>
</reference>
<name>A0A139BTE9_9PROT</name>
<evidence type="ECO:0000256" key="1">
    <source>
        <dbReference type="PROSITE-ProRule" id="PRU00464"/>
    </source>
</evidence>
<dbReference type="PIRSF" id="PIRSF000714">
    <property type="entry name" value="HIT"/>
    <property type="match status" value="1"/>
</dbReference>
<dbReference type="Pfam" id="PF01230">
    <property type="entry name" value="HIT"/>
    <property type="match status" value="1"/>
</dbReference>
<feature type="short sequence motif" description="Histidine triad motif" evidence="1">
    <location>
        <begin position="91"/>
        <end position="95"/>
    </location>
</feature>
<dbReference type="InterPro" id="IPR011146">
    <property type="entry name" value="HIT-like"/>
</dbReference>